<proteinExistence type="predicted"/>
<organism evidence="1 2">
    <name type="scientific">Neorhizobium lilium</name>
    <dbReference type="NCBI Taxonomy" id="2503024"/>
    <lineage>
        <taxon>Bacteria</taxon>
        <taxon>Pseudomonadati</taxon>
        <taxon>Pseudomonadota</taxon>
        <taxon>Alphaproteobacteria</taxon>
        <taxon>Hyphomicrobiales</taxon>
        <taxon>Rhizobiaceae</taxon>
        <taxon>Rhizobium/Agrobacterium group</taxon>
        <taxon>Neorhizobium</taxon>
    </lineage>
</organism>
<sequence length="158" mass="17245">MVWLGIVGALIALAYYVTRIAKSEEADSRQDTGLAILEFGRAFPQEAIRALHATADGNAIFVRLHDGKAGFMRNNRSHYACSLIRPGRVRVIPLPDAKGFSAEFLDLPSHNGNFLFGSETEAAEVSLWLLDNHVSIADRQAELAEEPVSLEPASESNP</sequence>
<accession>A0A444LE90</accession>
<dbReference type="EMBL" id="SBIP01000004">
    <property type="protein sequence ID" value="RWX76129.1"/>
    <property type="molecule type" value="Genomic_DNA"/>
</dbReference>
<name>A0A444LE90_9HYPH</name>
<evidence type="ECO:0000313" key="1">
    <source>
        <dbReference type="EMBL" id="RWX76129.1"/>
    </source>
</evidence>
<dbReference type="AlphaFoldDB" id="A0A444LE90"/>
<reference evidence="1 2" key="1">
    <citation type="submission" date="2019-01" db="EMBL/GenBank/DDBJ databases">
        <title>The draft genome of Rhizobium sp. 24NR.</title>
        <authorList>
            <person name="Liu L."/>
            <person name="Liang L."/>
            <person name="Shi S."/>
            <person name="Xu L."/>
            <person name="Wang X."/>
            <person name="Li L."/>
            <person name="Zhang X."/>
        </authorList>
    </citation>
    <scope>NUCLEOTIDE SEQUENCE [LARGE SCALE GENOMIC DNA]</scope>
    <source>
        <strain evidence="1 2">24NR</strain>
    </source>
</reference>
<gene>
    <name evidence="1" type="ORF">EPK99_18435</name>
</gene>
<evidence type="ECO:0000313" key="2">
    <source>
        <dbReference type="Proteomes" id="UP000287687"/>
    </source>
</evidence>
<dbReference type="Proteomes" id="UP000287687">
    <property type="component" value="Unassembled WGS sequence"/>
</dbReference>
<keyword evidence="2" id="KW-1185">Reference proteome</keyword>
<dbReference type="OrthoDB" id="8445114at2"/>
<comment type="caution">
    <text evidence="1">The sequence shown here is derived from an EMBL/GenBank/DDBJ whole genome shotgun (WGS) entry which is preliminary data.</text>
</comment>
<protein>
    <submittedName>
        <fullName evidence="1">Uncharacterized protein</fullName>
    </submittedName>
</protein>